<evidence type="ECO:0000313" key="2">
    <source>
        <dbReference type="Proteomes" id="UP000234681"/>
    </source>
</evidence>
<gene>
    <name evidence="1" type="ORF">rCG_49190</name>
</gene>
<organism evidence="1 2">
    <name type="scientific">Rattus norvegicus</name>
    <name type="common">Rat</name>
    <dbReference type="NCBI Taxonomy" id="10116"/>
    <lineage>
        <taxon>Eukaryota</taxon>
        <taxon>Metazoa</taxon>
        <taxon>Chordata</taxon>
        <taxon>Craniata</taxon>
        <taxon>Vertebrata</taxon>
        <taxon>Euteleostomi</taxon>
        <taxon>Mammalia</taxon>
        <taxon>Eutheria</taxon>
        <taxon>Euarchontoglires</taxon>
        <taxon>Glires</taxon>
        <taxon>Rodentia</taxon>
        <taxon>Myomorpha</taxon>
        <taxon>Muroidea</taxon>
        <taxon>Muridae</taxon>
        <taxon>Murinae</taxon>
        <taxon>Rattus</taxon>
    </lineage>
</organism>
<protein>
    <submittedName>
        <fullName evidence="1">RCG49190</fullName>
    </submittedName>
</protein>
<reference evidence="1 2" key="1">
    <citation type="submission" date="2005-09" db="EMBL/GenBank/DDBJ databases">
        <authorList>
            <person name="Mural R.J."/>
            <person name="Li P.W."/>
            <person name="Adams M.D."/>
            <person name="Amanatides P.G."/>
            <person name="Baden-Tillson H."/>
            <person name="Barnstead M."/>
            <person name="Chin S.H."/>
            <person name="Dew I."/>
            <person name="Evans C.A."/>
            <person name="Ferriera S."/>
            <person name="Flanigan M."/>
            <person name="Fosler C."/>
            <person name="Glodek A."/>
            <person name="Gu Z."/>
            <person name="Holt R.A."/>
            <person name="Jennings D."/>
            <person name="Kraft C.L."/>
            <person name="Lu F."/>
            <person name="Nguyen T."/>
            <person name="Nusskern D.R."/>
            <person name="Pfannkoch C.M."/>
            <person name="Sitter C."/>
            <person name="Sutton G.G."/>
            <person name="Venter J.C."/>
            <person name="Wang Z."/>
            <person name="Woodage T."/>
            <person name="Zheng X.H."/>
            <person name="Zhong F."/>
        </authorList>
    </citation>
    <scope>NUCLEOTIDE SEQUENCE [LARGE SCALE GENOMIC DNA]</scope>
    <source>
        <strain>BN</strain>
        <strain evidence="2">Sprague-Dawley</strain>
    </source>
</reference>
<dbReference type="Proteomes" id="UP000234681">
    <property type="component" value="Chromosome 7"/>
</dbReference>
<dbReference type="EMBL" id="CH473960">
    <property type="protein sequence ID" value="EDM16836.1"/>
    <property type="molecule type" value="Genomic_DNA"/>
</dbReference>
<evidence type="ECO:0000313" key="1">
    <source>
        <dbReference type="EMBL" id="EDM16836.1"/>
    </source>
</evidence>
<name>A6IG62_RAT</name>
<dbReference type="AlphaFoldDB" id="A6IG62"/>
<sequence length="35" mass="3863">MWPKTKGSQSCSDSTAGAHHCQCMKSLCLQPQRLL</sequence>
<accession>A6IG62</accession>
<proteinExistence type="predicted"/>